<reference evidence="7" key="1">
    <citation type="submission" date="2022-02" db="EMBL/GenBank/DDBJ databases">
        <authorList>
            <person name="Henning P.M."/>
            <person name="McCubbin A.G."/>
            <person name="Shore J.S."/>
        </authorList>
    </citation>
    <scope>NUCLEOTIDE SEQUENCE</scope>
    <source>
        <strain evidence="7">F60SS</strain>
        <tissue evidence="7">Leaves</tissue>
    </source>
</reference>
<dbReference type="AlphaFoldDB" id="A0A9Q0FIE0"/>
<evidence type="ECO:0000256" key="5">
    <source>
        <dbReference type="ARBA" id="ARBA00023136"/>
    </source>
</evidence>
<feature type="transmembrane region" description="Helical" evidence="6">
    <location>
        <begin position="123"/>
        <end position="142"/>
    </location>
</feature>
<dbReference type="Proteomes" id="UP001141552">
    <property type="component" value="Unassembled WGS sequence"/>
</dbReference>
<dbReference type="GO" id="GO:0016020">
    <property type="term" value="C:membrane"/>
    <property type="evidence" value="ECO:0007669"/>
    <property type="project" value="UniProtKB-SubCell"/>
</dbReference>
<evidence type="ECO:0000313" key="8">
    <source>
        <dbReference type="Proteomes" id="UP001141552"/>
    </source>
</evidence>
<dbReference type="GO" id="GO:0006857">
    <property type="term" value="P:oligopeptide transport"/>
    <property type="evidence" value="ECO:0007669"/>
    <property type="project" value="InterPro"/>
</dbReference>
<feature type="transmembrane region" description="Helical" evidence="6">
    <location>
        <begin position="314"/>
        <end position="337"/>
    </location>
</feature>
<feature type="transmembrane region" description="Helical" evidence="6">
    <location>
        <begin position="390"/>
        <end position="408"/>
    </location>
</feature>
<evidence type="ECO:0000313" key="7">
    <source>
        <dbReference type="EMBL" id="KAJ4831324.1"/>
    </source>
</evidence>
<feature type="transmembrane region" description="Helical" evidence="6">
    <location>
        <begin position="349"/>
        <end position="369"/>
    </location>
</feature>
<feature type="transmembrane region" description="Helical" evidence="6">
    <location>
        <begin position="163"/>
        <end position="185"/>
    </location>
</feature>
<accession>A0A9Q0FIE0</accession>
<dbReference type="SUPFAM" id="SSF103473">
    <property type="entry name" value="MFS general substrate transporter"/>
    <property type="match status" value="1"/>
</dbReference>
<evidence type="ECO:0000256" key="4">
    <source>
        <dbReference type="ARBA" id="ARBA00022989"/>
    </source>
</evidence>
<comment type="subcellular location">
    <subcellularLocation>
        <location evidence="1">Membrane</location>
        <topology evidence="1">Multi-pass membrane protein</topology>
    </subcellularLocation>
</comment>
<organism evidence="7 8">
    <name type="scientific">Turnera subulata</name>
    <dbReference type="NCBI Taxonomy" id="218843"/>
    <lineage>
        <taxon>Eukaryota</taxon>
        <taxon>Viridiplantae</taxon>
        <taxon>Streptophyta</taxon>
        <taxon>Embryophyta</taxon>
        <taxon>Tracheophyta</taxon>
        <taxon>Spermatophyta</taxon>
        <taxon>Magnoliopsida</taxon>
        <taxon>eudicotyledons</taxon>
        <taxon>Gunneridae</taxon>
        <taxon>Pentapetalae</taxon>
        <taxon>rosids</taxon>
        <taxon>fabids</taxon>
        <taxon>Malpighiales</taxon>
        <taxon>Passifloraceae</taxon>
        <taxon>Turnera</taxon>
    </lineage>
</organism>
<keyword evidence="5 6" id="KW-0472">Membrane</keyword>
<dbReference type="EMBL" id="JAKUCV010005403">
    <property type="protein sequence ID" value="KAJ4831324.1"/>
    <property type="molecule type" value="Genomic_DNA"/>
</dbReference>
<comment type="similarity">
    <text evidence="2">Belongs to the major facilitator superfamily. Proton-dependent oligopeptide transporter (POT/PTR) (TC 2.A.17) family.</text>
</comment>
<feature type="transmembrane region" description="Helical" evidence="6">
    <location>
        <begin position="428"/>
        <end position="451"/>
    </location>
</feature>
<dbReference type="InterPro" id="IPR036259">
    <property type="entry name" value="MFS_trans_sf"/>
</dbReference>
<evidence type="ECO:0000256" key="2">
    <source>
        <dbReference type="ARBA" id="ARBA00005982"/>
    </source>
</evidence>
<protein>
    <recommendedName>
        <fullName evidence="9">Protein NRT1/ PTR FAMILY 2.7-like</fullName>
    </recommendedName>
</protein>
<dbReference type="GO" id="GO:0022857">
    <property type="term" value="F:transmembrane transporter activity"/>
    <property type="evidence" value="ECO:0007669"/>
    <property type="project" value="InterPro"/>
</dbReference>
<dbReference type="PROSITE" id="PS01022">
    <property type="entry name" value="PTR2_1"/>
    <property type="match status" value="1"/>
</dbReference>
<keyword evidence="8" id="KW-1185">Reference proteome</keyword>
<sequence>MPEPAAKQGSWVTFPFTLATFTGLILAFGGFLSNLIVYLIQEFNVKSIDAAQISNVVNGCTSLFPVVGAIIADSFLGCFFVIVISSCVSLLGMVLLTLTALLHSLRPEPCENGSSLCQAPSKFQYAVLYAAIALAAIGFGGTRFTLATMGANQFEKPEDRGIFFNWYFFVFYTSSVIASTAIVYIQDNVGWPLGFGISCLANLVGLAIFLAGNRLYRHDMAQGSPFTGLARVVVATLRKRKVLLTSRPEDYLHDQDGAANDVVTSTKKSFRFLNRAALKTEGDLNSDGSIARPWRLCTVQQVEDLKTVIRIFPLWSSSIFLGTPIAIQASLTILQALTMDRHLGPHFQIPAGSILVIVLVTSSIFLPIIDRLLFPLWHKLRNQPPRTLQRIGVGHVFTVLGMVISALVESKRLKIAHKGQVPMSALWLFTQLAVVGIGEAFHLPGQVSLYYQEFPASLKSTSTAMISLIIGIAFYLSTALIDLVRKTTSWLPDNINEGRLDNVYWTLVVAGVLNFGYYLACAKFYRYQNNVHKAVPASA</sequence>
<dbReference type="InterPro" id="IPR018456">
    <property type="entry name" value="PTR2_symporter_CS"/>
</dbReference>
<proteinExistence type="inferred from homology"/>
<evidence type="ECO:0000256" key="1">
    <source>
        <dbReference type="ARBA" id="ARBA00004141"/>
    </source>
</evidence>
<feature type="transmembrane region" description="Helical" evidence="6">
    <location>
        <begin position="191"/>
        <end position="212"/>
    </location>
</feature>
<evidence type="ECO:0000256" key="6">
    <source>
        <dbReference type="SAM" id="Phobius"/>
    </source>
</evidence>
<keyword evidence="3 6" id="KW-0812">Transmembrane</keyword>
<dbReference type="CDD" id="cd17416">
    <property type="entry name" value="MFS_NPF1_2"/>
    <property type="match status" value="1"/>
</dbReference>
<name>A0A9Q0FIE0_9ROSI</name>
<evidence type="ECO:0008006" key="9">
    <source>
        <dbReference type="Google" id="ProtNLM"/>
    </source>
</evidence>
<feature type="transmembrane region" description="Helical" evidence="6">
    <location>
        <begin position="12"/>
        <end position="40"/>
    </location>
</feature>
<dbReference type="Pfam" id="PF00854">
    <property type="entry name" value="PTR2"/>
    <property type="match status" value="1"/>
</dbReference>
<dbReference type="PANTHER" id="PTHR11654">
    <property type="entry name" value="OLIGOPEPTIDE TRANSPORTER-RELATED"/>
    <property type="match status" value="1"/>
</dbReference>
<feature type="transmembrane region" description="Helical" evidence="6">
    <location>
        <begin position="463"/>
        <end position="483"/>
    </location>
</feature>
<dbReference type="Gene3D" id="1.20.1250.20">
    <property type="entry name" value="MFS general substrate transporter like domains"/>
    <property type="match status" value="1"/>
</dbReference>
<feature type="transmembrane region" description="Helical" evidence="6">
    <location>
        <begin position="79"/>
        <end position="103"/>
    </location>
</feature>
<dbReference type="OrthoDB" id="8904098at2759"/>
<feature type="transmembrane region" description="Helical" evidence="6">
    <location>
        <begin position="503"/>
        <end position="520"/>
    </location>
</feature>
<evidence type="ECO:0000256" key="3">
    <source>
        <dbReference type="ARBA" id="ARBA00022692"/>
    </source>
</evidence>
<comment type="caution">
    <text evidence="7">The sequence shown here is derived from an EMBL/GenBank/DDBJ whole genome shotgun (WGS) entry which is preliminary data.</text>
</comment>
<reference evidence="7" key="2">
    <citation type="journal article" date="2023" name="Plants (Basel)">
        <title>Annotation of the Turnera subulata (Passifloraceae) Draft Genome Reveals the S-Locus Evolved after the Divergence of Turneroideae from Passifloroideae in a Stepwise Manner.</title>
        <authorList>
            <person name="Henning P.M."/>
            <person name="Roalson E.H."/>
            <person name="Mir W."/>
            <person name="McCubbin A.G."/>
            <person name="Shore J.S."/>
        </authorList>
    </citation>
    <scope>NUCLEOTIDE SEQUENCE</scope>
    <source>
        <strain evidence="7">F60SS</strain>
    </source>
</reference>
<keyword evidence="4 6" id="KW-1133">Transmembrane helix</keyword>
<dbReference type="InterPro" id="IPR000109">
    <property type="entry name" value="POT_fam"/>
</dbReference>
<gene>
    <name evidence="7" type="ORF">Tsubulata_036422</name>
</gene>